<keyword evidence="2" id="KW-1185">Reference proteome</keyword>
<evidence type="ECO:0000313" key="1">
    <source>
        <dbReference type="EMBL" id="KAF3565175.1"/>
    </source>
</evidence>
<accession>A0ABQ7D175</accession>
<gene>
    <name evidence="1" type="ORF">DY000_02014630</name>
</gene>
<reference evidence="1 2" key="1">
    <citation type="journal article" date="2020" name="BMC Genomics">
        <title>Intraspecific diversification of the crop wild relative Brassica cretica Lam. using demographic model selection.</title>
        <authorList>
            <person name="Kioukis A."/>
            <person name="Michalopoulou V.A."/>
            <person name="Briers L."/>
            <person name="Pirintsos S."/>
            <person name="Studholme D.J."/>
            <person name="Pavlidis P."/>
            <person name="Sarris P.F."/>
        </authorList>
    </citation>
    <scope>NUCLEOTIDE SEQUENCE [LARGE SCALE GENOMIC DNA]</scope>
    <source>
        <strain evidence="2">cv. PFS-1207/04</strain>
    </source>
</reference>
<dbReference type="Proteomes" id="UP000266723">
    <property type="component" value="Unassembled WGS sequence"/>
</dbReference>
<proteinExistence type="predicted"/>
<protein>
    <submittedName>
        <fullName evidence="1">Uncharacterized protein</fullName>
    </submittedName>
</protein>
<evidence type="ECO:0000313" key="2">
    <source>
        <dbReference type="Proteomes" id="UP000266723"/>
    </source>
</evidence>
<name>A0ABQ7D175_BRACR</name>
<organism evidence="1 2">
    <name type="scientific">Brassica cretica</name>
    <name type="common">Mustard</name>
    <dbReference type="NCBI Taxonomy" id="69181"/>
    <lineage>
        <taxon>Eukaryota</taxon>
        <taxon>Viridiplantae</taxon>
        <taxon>Streptophyta</taxon>
        <taxon>Embryophyta</taxon>
        <taxon>Tracheophyta</taxon>
        <taxon>Spermatophyta</taxon>
        <taxon>Magnoliopsida</taxon>
        <taxon>eudicotyledons</taxon>
        <taxon>Gunneridae</taxon>
        <taxon>Pentapetalae</taxon>
        <taxon>rosids</taxon>
        <taxon>malvids</taxon>
        <taxon>Brassicales</taxon>
        <taxon>Brassicaceae</taxon>
        <taxon>Brassiceae</taxon>
        <taxon>Brassica</taxon>
    </lineage>
</organism>
<comment type="caution">
    <text evidence="1">The sequence shown here is derived from an EMBL/GenBank/DDBJ whole genome shotgun (WGS) entry which is preliminary data.</text>
</comment>
<sequence length="194" mass="21476">MIWLWYMGASIEEQTRMHGFGSYPLIDVRDNSVATFDESTAISARFYRKVFRKDVFTKITFRKNLHADFYGYSDVNFVVSVFDPNSRRVVRCSDHSKIVERSLGKLGRVLPSGDPRRLLAGPGASPSGDPKAGVLPGLASPRQNIAPVILLSRFPLRPEPYSEPGGGTMTKLGAFSGALEMMEPAALMIFEEEA</sequence>
<dbReference type="EMBL" id="QGKV02000759">
    <property type="protein sequence ID" value="KAF3565175.1"/>
    <property type="molecule type" value="Genomic_DNA"/>
</dbReference>